<evidence type="ECO:0000313" key="2">
    <source>
        <dbReference type="EMBL" id="GGJ93016.1"/>
    </source>
</evidence>
<evidence type="ECO:0008006" key="4">
    <source>
        <dbReference type="Google" id="ProtNLM"/>
    </source>
</evidence>
<sequence>MNDPLPPFASTHAQAPGTDADADAASTASVVRRSRLAAHGAVGTALSLLSDRRLAEVVASGVPLGSGVGGRSVELDVDGTRVFVKRVPLTDLELRPAHARSTANLFDLPLFYQYGIGSSGFGAWRELATHIMTTNWVIGDADAYPGFPLLYHWRVLPDSRPDGFMDEFGGIDKAVAHWDGSPAVRRRLEAIGRSTAALVLFMEHVPRTLGAWLGDRRAVPPVEGQASPYLWAESVLTRGADFMSARGLVHFDAHFRNVLTDGRLIYFADFGLALSSHFELAPAETDFLADHLSYDRCYITTHLLRHHLLDGERDCARHARLLRDWPAGRRPEGVRADVATLVGRHAGSALVLEDFHRRLLKESRLTPFPRAEVERALRTATS</sequence>
<evidence type="ECO:0000256" key="1">
    <source>
        <dbReference type="SAM" id="MobiDB-lite"/>
    </source>
</evidence>
<dbReference type="EMBL" id="BMMV01000007">
    <property type="protein sequence ID" value="GGJ93016.1"/>
    <property type="molecule type" value="Genomic_DNA"/>
</dbReference>
<name>A0ABQ2E3I3_9ACTN</name>
<gene>
    <name evidence="2" type="ORF">GCM10011583_25590</name>
</gene>
<evidence type="ECO:0000313" key="3">
    <source>
        <dbReference type="Proteomes" id="UP000660265"/>
    </source>
</evidence>
<reference evidence="3" key="1">
    <citation type="journal article" date="2019" name="Int. J. Syst. Evol. Microbiol.">
        <title>The Global Catalogue of Microorganisms (GCM) 10K type strain sequencing project: providing services to taxonomists for standard genome sequencing and annotation.</title>
        <authorList>
            <consortium name="The Broad Institute Genomics Platform"/>
            <consortium name="The Broad Institute Genome Sequencing Center for Infectious Disease"/>
            <person name="Wu L."/>
            <person name="Ma J."/>
        </authorList>
    </citation>
    <scope>NUCLEOTIDE SEQUENCE [LARGE SCALE GENOMIC DNA]</scope>
    <source>
        <strain evidence="3">CGMCC 4.7275</strain>
    </source>
</reference>
<keyword evidence="3" id="KW-1185">Reference proteome</keyword>
<organism evidence="2 3">
    <name type="scientific">Streptomyces camponoticapitis</name>
    <dbReference type="NCBI Taxonomy" id="1616125"/>
    <lineage>
        <taxon>Bacteria</taxon>
        <taxon>Bacillati</taxon>
        <taxon>Actinomycetota</taxon>
        <taxon>Actinomycetes</taxon>
        <taxon>Kitasatosporales</taxon>
        <taxon>Streptomycetaceae</taxon>
        <taxon>Streptomyces</taxon>
    </lineage>
</organism>
<comment type="caution">
    <text evidence="2">The sequence shown here is derived from an EMBL/GenBank/DDBJ whole genome shotgun (WGS) entry which is preliminary data.</text>
</comment>
<protein>
    <recommendedName>
        <fullName evidence="4">Protein kinase domain-containing protein</fullName>
    </recommendedName>
</protein>
<accession>A0ABQ2E3I3</accession>
<feature type="region of interest" description="Disordered" evidence="1">
    <location>
        <begin position="1"/>
        <end position="26"/>
    </location>
</feature>
<dbReference type="SUPFAM" id="SSF56112">
    <property type="entry name" value="Protein kinase-like (PK-like)"/>
    <property type="match status" value="1"/>
</dbReference>
<proteinExistence type="predicted"/>
<dbReference type="Proteomes" id="UP000660265">
    <property type="component" value="Unassembled WGS sequence"/>
</dbReference>
<dbReference type="InterPro" id="IPR011009">
    <property type="entry name" value="Kinase-like_dom_sf"/>
</dbReference>